<comment type="caution">
    <text evidence="1">The sequence shown here is derived from an EMBL/GenBank/DDBJ whole genome shotgun (WGS) entry which is preliminary data.</text>
</comment>
<proteinExistence type="predicted"/>
<organism evidence="1 2">
    <name type="scientific">Trichosporon asahii var. asahii (strain ATCC 90039 / CBS 2479 / JCM 2466 / KCTC 7840 / NBRC 103889/ NCYC 2677 / UAMH 7654)</name>
    <name type="common">Yeast</name>
    <dbReference type="NCBI Taxonomy" id="1186058"/>
    <lineage>
        <taxon>Eukaryota</taxon>
        <taxon>Fungi</taxon>
        <taxon>Dikarya</taxon>
        <taxon>Basidiomycota</taxon>
        <taxon>Agaricomycotina</taxon>
        <taxon>Tremellomycetes</taxon>
        <taxon>Trichosporonales</taxon>
        <taxon>Trichosporonaceae</taxon>
        <taxon>Trichosporon</taxon>
    </lineage>
</organism>
<reference evidence="1 2" key="1">
    <citation type="journal article" date="2012" name="Eukaryot. Cell">
        <title>Draft genome sequence of CBS 2479, the standard type strain of Trichosporon asahii.</title>
        <authorList>
            <person name="Yang R.Y."/>
            <person name="Li H.T."/>
            <person name="Zhu H."/>
            <person name="Zhou G.P."/>
            <person name="Wang M."/>
            <person name="Wang L."/>
        </authorList>
    </citation>
    <scope>NUCLEOTIDE SEQUENCE [LARGE SCALE GENOMIC DNA]</scope>
    <source>
        <strain evidence="2">ATCC 90039 / CBS 2479 / JCM 2466 / KCTC 7840 / NCYC 2677 / UAMH 7654</strain>
    </source>
</reference>
<dbReference type="KEGG" id="tasa:A1Q1_05493"/>
<dbReference type="Proteomes" id="UP000002748">
    <property type="component" value="Unassembled WGS sequence"/>
</dbReference>
<accession>J5REZ2</accession>
<gene>
    <name evidence="1" type="ORF">A1Q1_05493</name>
</gene>
<dbReference type="GeneID" id="25989005"/>
<dbReference type="EMBL" id="ALBS01000030">
    <property type="protein sequence ID" value="EJT52283.1"/>
    <property type="molecule type" value="Genomic_DNA"/>
</dbReference>
<dbReference type="AlphaFoldDB" id="J5REZ2"/>
<evidence type="ECO:0000313" key="2">
    <source>
        <dbReference type="Proteomes" id="UP000002748"/>
    </source>
</evidence>
<dbReference type="HOGENOM" id="CLU_1125205_0_0_1"/>
<name>J5REZ2_TRIAS</name>
<evidence type="ECO:0000313" key="1">
    <source>
        <dbReference type="EMBL" id="EJT52283.1"/>
    </source>
</evidence>
<dbReference type="VEuPathDB" id="FungiDB:A1Q1_05493"/>
<protein>
    <submittedName>
        <fullName evidence="1">Uncharacterized protein</fullName>
    </submittedName>
</protein>
<sequence length="247" mass="25931">MGRSLLFTCTANATYGATEALAACCSSNISTDLNPTCETSRVDELSHCLGQAGQYIDTCVLSNVQVRTSTSDQFSSAPSVRPKLSLLALVTIGLGLLGVVTAVPTGTGVQCTQFTPAPERDWRPEHGTKWTTISPDVPCTDLSPCLVSADTGAEWRSAFSSPNDITIGADITALVKEIGKPYVGAAKLPQVEAKFYVAPGHTGHIRAWAGAMLIPGTFTNCTDGKQYGGEALVVDPTRVGINLVQKP</sequence>
<dbReference type="RefSeq" id="XP_014183606.1">
    <property type="nucleotide sequence ID" value="XM_014328131.1"/>
</dbReference>